<accession>A0A8S3B1H5</accession>
<proteinExistence type="predicted"/>
<feature type="region of interest" description="Disordered" evidence="1">
    <location>
        <begin position="1"/>
        <end position="68"/>
    </location>
</feature>
<protein>
    <submittedName>
        <fullName evidence="2">Uncharacterized protein</fullName>
    </submittedName>
</protein>
<feature type="compositionally biased region" description="Basic and acidic residues" evidence="1">
    <location>
        <begin position="42"/>
        <end position="57"/>
    </location>
</feature>
<evidence type="ECO:0000313" key="2">
    <source>
        <dbReference type="EMBL" id="CAF4785856.1"/>
    </source>
</evidence>
<evidence type="ECO:0000313" key="4">
    <source>
        <dbReference type="Proteomes" id="UP000681720"/>
    </source>
</evidence>
<gene>
    <name evidence="2" type="ORF">GIL414_LOCUS46538</name>
    <name evidence="3" type="ORF">SMN809_LOCUS48458</name>
</gene>
<evidence type="ECO:0000313" key="3">
    <source>
        <dbReference type="EMBL" id="CAF4830479.1"/>
    </source>
</evidence>
<dbReference type="EMBL" id="CAJOBI010155680">
    <property type="protein sequence ID" value="CAF4830479.1"/>
    <property type="molecule type" value="Genomic_DNA"/>
</dbReference>
<dbReference type="AlphaFoldDB" id="A0A8S3B1H5"/>
<feature type="non-terminal residue" evidence="2">
    <location>
        <position position="68"/>
    </location>
</feature>
<reference evidence="2" key="1">
    <citation type="submission" date="2021-02" db="EMBL/GenBank/DDBJ databases">
        <authorList>
            <person name="Nowell W R."/>
        </authorList>
    </citation>
    <scope>NUCLEOTIDE SEQUENCE</scope>
</reference>
<evidence type="ECO:0000256" key="1">
    <source>
        <dbReference type="SAM" id="MobiDB-lite"/>
    </source>
</evidence>
<sequence length="68" mass="7867">MTNRTRSTSRTPSPTFHQTRLQPVSEYDTLQTKSTSSMFKRHSIDHDRPPARLEKRVSPLSVSVERPD</sequence>
<dbReference type="EMBL" id="CAJOBJ010146428">
    <property type="protein sequence ID" value="CAF4785856.1"/>
    <property type="molecule type" value="Genomic_DNA"/>
</dbReference>
<organism evidence="2 4">
    <name type="scientific">Rotaria magnacalcarata</name>
    <dbReference type="NCBI Taxonomy" id="392030"/>
    <lineage>
        <taxon>Eukaryota</taxon>
        <taxon>Metazoa</taxon>
        <taxon>Spiralia</taxon>
        <taxon>Gnathifera</taxon>
        <taxon>Rotifera</taxon>
        <taxon>Eurotatoria</taxon>
        <taxon>Bdelloidea</taxon>
        <taxon>Philodinida</taxon>
        <taxon>Philodinidae</taxon>
        <taxon>Rotaria</taxon>
    </lineage>
</organism>
<dbReference type="Proteomes" id="UP000676336">
    <property type="component" value="Unassembled WGS sequence"/>
</dbReference>
<name>A0A8S3B1H5_9BILA</name>
<comment type="caution">
    <text evidence="2">The sequence shown here is derived from an EMBL/GenBank/DDBJ whole genome shotgun (WGS) entry which is preliminary data.</text>
</comment>
<feature type="compositionally biased region" description="Polar residues" evidence="1">
    <location>
        <begin position="16"/>
        <end position="38"/>
    </location>
</feature>
<dbReference type="Proteomes" id="UP000681720">
    <property type="component" value="Unassembled WGS sequence"/>
</dbReference>
<feature type="compositionally biased region" description="Low complexity" evidence="1">
    <location>
        <begin position="1"/>
        <end position="15"/>
    </location>
</feature>